<keyword evidence="1" id="KW-0732">Signal</keyword>
<reference evidence="3 4" key="1">
    <citation type="submission" date="2021-04" db="EMBL/GenBank/DDBJ databases">
        <authorList>
            <person name="Huq M.A."/>
        </authorList>
    </citation>
    <scope>NUCLEOTIDE SEQUENCE [LARGE SCALE GENOMIC DNA]</scope>
    <source>
        <strain evidence="3 4">MAH-13</strain>
    </source>
</reference>
<dbReference type="Pfam" id="PF13349">
    <property type="entry name" value="DUF4097"/>
    <property type="match status" value="1"/>
</dbReference>
<dbReference type="EMBL" id="JAGJRS010000031">
    <property type="protein sequence ID" value="MBP1475494.1"/>
    <property type="molecule type" value="Genomic_DNA"/>
</dbReference>
<dbReference type="Gene3D" id="2.160.20.120">
    <property type="match status" value="1"/>
</dbReference>
<evidence type="ECO:0000313" key="4">
    <source>
        <dbReference type="Proteomes" id="UP000823790"/>
    </source>
</evidence>
<comment type="caution">
    <text evidence="3">The sequence shown here is derived from an EMBL/GenBank/DDBJ whole genome shotgun (WGS) entry which is preliminary data.</text>
</comment>
<feature type="chain" id="PRO_5045443295" evidence="1">
    <location>
        <begin position="21"/>
        <end position="302"/>
    </location>
</feature>
<keyword evidence="4" id="KW-1185">Reference proteome</keyword>
<evidence type="ECO:0000256" key="1">
    <source>
        <dbReference type="SAM" id="SignalP"/>
    </source>
</evidence>
<evidence type="ECO:0000259" key="2">
    <source>
        <dbReference type="Pfam" id="PF13349"/>
    </source>
</evidence>
<protein>
    <submittedName>
        <fullName evidence="3">DUF4097 family beta strand repeat protein</fullName>
    </submittedName>
</protein>
<dbReference type="RefSeq" id="WP_209622305.1">
    <property type="nucleotide sequence ID" value="NZ_JAGJRS010000031.1"/>
</dbReference>
<evidence type="ECO:0000313" key="3">
    <source>
        <dbReference type="EMBL" id="MBP1475494.1"/>
    </source>
</evidence>
<accession>A0ABS4DR05</accession>
<name>A0ABS4DR05_9GAMM</name>
<dbReference type="Proteomes" id="UP000823790">
    <property type="component" value="Unassembled WGS sequence"/>
</dbReference>
<dbReference type="InterPro" id="IPR025164">
    <property type="entry name" value="Toastrack_DUF4097"/>
</dbReference>
<gene>
    <name evidence="3" type="ORF">J7I44_14360</name>
</gene>
<proteinExistence type="predicted"/>
<feature type="signal peptide" evidence="1">
    <location>
        <begin position="1"/>
        <end position="20"/>
    </location>
</feature>
<feature type="domain" description="DUF4097" evidence="2">
    <location>
        <begin position="35"/>
        <end position="298"/>
    </location>
</feature>
<organism evidence="3 4">
    <name type="scientific">Frateuria flava</name>
    <dbReference type="NCBI Taxonomy" id="2821489"/>
    <lineage>
        <taxon>Bacteria</taxon>
        <taxon>Pseudomonadati</taxon>
        <taxon>Pseudomonadota</taxon>
        <taxon>Gammaproteobacteria</taxon>
        <taxon>Lysobacterales</taxon>
        <taxon>Rhodanobacteraceae</taxon>
        <taxon>Frateuria</taxon>
    </lineage>
</organism>
<sequence length="302" mass="31500">MKTVRYLPLLLALCIGQALADTPINLRHPANADARISVSNVKGQVTITAWDRNEVQVTGSLGEGAAPLAIDGDNGDLEIKVKPRGDGSKGWFNWNGDNAMGDTTLDLHVPKGATLDVEVVSAPLGIDGMDGGELSVNSVSGRVRINARTPDLSVQSVSGTVQQSGHAERADLQTVSGDILAPSLGNQADLQTVSGRIQASGGPWKKFNLSTVSGDVQLSGGLAEHGSIDVDSMSGDVQIQVPSNLSASIHASSFSGDLRSDFGQAIEHDHGPGSELNVEVGGSKGRIHVETFSGDLRIRKKD</sequence>